<evidence type="ECO:0000256" key="2">
    <source>
        <dbReference type="ARBA" id="ARBA00007931"/>
    </source>
</evidence>
<evidence type="ECO:0000256" key="14">
    <source>
        <dbReference type="PIRNR" id="PIRNR006404"/>
    </source>
</evidence>
<evidence type="ECO:0000256" key="10">
    <source>
        <dbReference type="ARBA" id="ARBA00022989"/>
    </source>
</evidence>
<dbReference type="InterPro" id="IPR046342">
    <property type="entry name" value="CBS_dom_sf"/>
</dbReference>
<evidence type="ECO:0000313" key="19">
    <source>
        <dbReference type="Proteomes" id="UP001500729"/>
    </source>
</evidence>
<dbReference type="Pfam" id="PF00571">
    <property type="entry name" value="CBS"/>
    <property type="match status" value="2"/>
</dbReference>
<evidence type="ECO:0000256" key="7">
    <source>
        <dbReference type="ARBA" id="ARBA00022737"/>
    </source>
</evidence>
<comment type="subcellular location">
    <subcellularLocation>
        <location evidence="1">Cell membrane</location>
        <topology evidence="1">Multi-pass membrane protein</topology>
    </subcellularLocation>
</comment>
<comment type="caution">
    <text evidence="18">The sequence shown here is derived from an EMBL/GenBank/DDBJ whole genome shotgun (WGS) entry which is preliminary data.</text>
</comment>
<accession>A0ABP3N2N0</accession>
<feature type="transmembrane region" description="Helical" evidence="14">
    <location>
        <begin position="47"/>
        <end position="66"/>
    </location>
</feature>
<keyword evidence="5 14" id="KW-0812">Transmembrane</keyword>
<evidence type="ECO:0000256" key="1">
    <source>
        <dbReference type="ARBA" id="ARBA00004651"/>
    </source>
</evidence>
<dbReference type="SUPFAM" id="SSF54631">
    <property type="entry name" value="CBS-domain pair"/>
    <property type="match status" value="1"/>
</dbReference>
<keyword evidence="7" id="KW-0677">Repeat</keyword>
<feature type="transmembrane region" description="Helical" evidence="14">
    <location>
        <begin position="17"/>
        <end position="40"/>
    </location>
</feature>
<feature type="transmembrane region" description="Helical" evidence="14">
    <location>
        <begin position="108"/>
        <end position="130"/>
    </location>
</feature>
<evidence type="ECO:0000259" key="17">
    <source>
        <dbReference type="PROSITE" id="PS51371"/>
    </source>
</evidence>
<evidence type="ECO:0000256" key="13">
    <source>
        <dbReference type="ARBA" id="ARBA00023136"/>
    </source>
</evidence>
<keyword evidence="10 14" id="KW-1133">Transmembrane helix</keyword>
<keyword evidence="4 14" id="KW-0645">Protease</keyword>
<evidence type="ECO:0000256" key="4">
    <source>
        <dbReference type="ARBA" id="ARBA00022670"/>
    </source>
</evidence>
<dbReference type="InterPro" id="IPR016483">
    <property type="entry name" value="UCP006404_Pept_M50_CBS"/>
</dbReference>
<reference evidence="19" key="1">
    <citation type="journal article" date="2019" name="Int. J. Syst. Evol. Microbiol.">
        <title>The Global Catalogue of Microorganisms (GCM) 10K type strain sequencing project: providing services to taxonomists for standard genome sequencing and annotation.</title>
        <authorList>
            <consortium name="The Broad Institute Genomics Platform"/>
            <consortium name="The Broad Institute Genome Sequencing Center for Infectious Disease"/>
            <person name="Wu L."/>
            <person name="Ma J."/>
        </authorList>
    </citation>
    <scope>NUCLEOTIDE SEQUENCE [LARGE SCALE GENOMIC DNA]</scope>
    <source>
        <strain evidence="19">JCM 10303</strain>
    </source>
</reference>
<sequence>MNDTIALGRVAGLRVGLHWSVVGIVVLVVVGLAGYTLPLLYPGHSAVGYVLSGVAAAVLLVASLLAHEVSHAVVARRNGVAVDGITLWLLGGVARLRGEAGSPGAELVIAVVGPAASLVLAVLFGVAWWVADLMTAELVAAVLGYLALLNLVIAVFNMVPAAPLDGGRVLRAVLWRLGGDRYKAAVWSARAGRGLGFVLVALGFVELLARGVGGIWWVLLGWFIISVASAEEQQARVSMALAGVRVRDVMSSPVETADGRRSVEEFVQKVVLDRPHSTFPLTDDSGRFNGLVTLRQLRSVPARERRSTSVAALAVPPERVPAAEPDEPLATVLPRLSADTGGRIVVLRADELVGIVSPSDISRAVARHGLHVGTPGGADLRWSEEEPTPPPGWWFPGQREDA</sequence>
<comment type="cofactor">
    <cofactor evidence="14">
        <name>Zn(2+)</name>
        <dbReference type="ChEBI" id="CHEBI:29105"/>
    </cofactor>
    <text evidence="14">Binds 1 zinc ion per subunit.</text>
</comment>
<dbReference type="RefSeq" id="WP_009947095.1">
    <property type="nucleotide sequence ID" value="NZ_BAAAGS010000023.1"/>
</dbReference>
<gene>
    <name evidence="18" type="ORF">GCM10009533_36510</name>
</gene>
<comment type="caution">
    <text evidence="14">Lacks conserved residue(s) required for the propagation of feature annotation.</text>
</comment>
<keyword evidence="12 15" id="KW-0129">CBS domain</keyword>
<evidence type="ECO:0000256" key="12">
    <source>
        <dbReference type="ARBA" id="ARBA00023122"/>
    </source>
</evidence>
<keyword evidence="13 14" id="KW-0472">Membrane</keyword>
<dbReference type="PANTHER" id="PTHR39188:SF3">
    <property type="entry name" value="STAGE IV SPORULATION PROTEIN FB"/>
    <property type="match status" value="1"/>
</dbReference>
<feature type="transmembrane region" description="Helical" evidence="14">
    <location>
        <begin position="142"/>
        <end position="164"/>
    </location>
</feature>
<dbReference type="InterPro" id="IPR000644">
    <property type="entry name" value="CBS_dom"/>
</dbReference>
<evidence type="ECO:0000256" key="9">
    <source>
        <dbReference type="ARBA" id="ARBA00022833"/>
    </source>
</evidence>
<proteinExistence type="inferred from homology"/>
<evidence type="ECO:0000256" key="3">
    <source>
        <dbReference type="ARBA" id="ARBA00022475"/>
    </source>
</evidence>
<dbReference type="CDD" id="cd06164">
    <property type="entry name" value="S2P-M50_SpoIVFB_CBS"/>
    <property type="match status" value="1"/>
</dbReference>
<dbReference type="Pfam" id="PF02163">
    <property type="entry name" value="Peptidase_M50"/>
    <property type="match status" value="2"/>
</dbReference>
<name>A0ABP3N2N0_SACER</name>
<keyword evidence="9 14" id="KW-0862">Zinc</keyword>
<dbReference type="Gene3D" id="3.10.580.10">
    <property type="entry name" value="CBS-domain"/>
    <property type="match status" value="1"/>
</dbReference>
<dbReference type="PROSITE" id="PS51371">
    <property type="entry name" value="CBS"/>
    <property type="match status" value="1"/>
</dbReference>
<dbReference type="InterPro" id="IPR008915">
    <property type="entry name" value="Peptidase_M50"/>
</dbReference>
<evidence type="ECO:0000256" key="11">
    <source>
        <dbReference type="ARBA" id="ARBA00023049"/>
    </source>
</evidence>
<keyword evidence="19" id="KW-1185">Reference proteome</keyword>
<organism evidence="18 19">
    <name type="scientific">Saccharopolyspora erythraea</name>
    <name type="common">Streptomyces erythraeus</name>
    <dbReference type="NCBI Taxonomy" id="1836"/>
    <lineage>
        <taxon>Bacteria</taxon>
        <taxon>Bacillati</taxon>
        <taxon>Actinomycetota</taxon>
        <taxon>Actinomycetes</taxon>
        <taxon>Pseudonocardiales</taxon>
        <taxon>Pseudonocardiaceae</taxon>
        <taxon>Saccharopolyspora</taxon>
    </lineage>
</organism>
<evidence type="ECO:0000256" key="15">
    <source>
        <dbReference type="PROSITE-ProRule" id="PRU00703"/>
    </source>
</evidence>
<dbReference type="Proteomes" id="UP001500729">
    <property type="component" value="Unassembled WGS sequence"/>
</dbReference>
<keyword evidence="6 14" id="KW-0479">Metal-binding</keyword>
<evidence type="ECO:0000313" key="18">
    <source>
        <dbReference type="EMBL" id="GAA0534096.1"/>
    </source>
</evidence>
<evidence type="ECO:0000256" key="8">
    <source>
        <dbReference type="ARBA" id="ARBA00022801"/>
    </source>
</evidence>
<dbReference type="EMBL" id="BAAAGS010000023">
    <property type="protein sequence ID" value="GAA0534096.1"/>
    <property type="molecule type" value="Genomic_DNA"/>
</dbReference>
<dbReference type="GO" id="GO:0008233">
    <property type="term" value="F:peptidase activity"/>
    <property type="evidence" value="ECO:0007669"/>
    <property type="project" value="UniProtKB-KW"/>
</dbReference>
<evidence type="ECO:0000256" key="5">
    <source>
        <dbReference type="ARBA" id="ARBA00022692"/>
    </source>
</evidence>
<dbReference type="PIRSF" id="PIRSF006404">
    <property type="entry name" value="UCP006404_Pept_M50_CBS"/>
    <property type="match status" value="1"/>
</dbReference>
<keyword evidence="11 14" id="KW-0482">Metalloprotease</keyword>
<protein>
    <recommendedName>
        <fullName evidence="14">Zinc metalloprotease</fullName>
    </recommendedName>
</protein>
<dbReference type="PANTHER" id="PTHR39188">
    <property type="entry name" value="MEMBRANE-ASSOCIATED ZINC METALLOPROTEASE M50B"/>
    <property type="match status" value="1"/>
</dbReference>
<evidence type="ECO:0000256" key="6">
    <source>
        <dbReference type="ARBA" id="ARBA00022723"/>
    </source>
</evidence>
<feature type="domain" description="CBS" evidence="17">
    <location>
        <begin position="250"/>
        <end position="307"/>
    </location>
</feature>
<dbReference type="SMART" id="SM00116">
    <property type="entry name" value="CBS"/>
    <property type="match status" value="2"/>
</dbReference>
<keyword evidence="8 14" id="KW-0378">Hydrolase</keyword>
<evidence type="ECO:0000256" key="16">
    <source>
        <dbReference type="SAM" id="MobiDB-lite"/>
    </source>
</evidence>
<keyword evidence="3" id="KW-1003">Cell membrane</keyword>
<feature type="region of interest" description="Disordered" evidence="16">
    <location>
        <begin position="374"/>
        <end position="402"/>
    </location>
</feature>
<dbReference type="GO" id="GO:0006508">
    <property type="term" value="P:proteolysis"/>
    <property type="evidence" value="ECO:0007669"/>
    <property type="project" value="UniProtKB-KW"/>
</dbReference>
<comment type="similarity">
    <text evidence="2 14">Belongs to the peptidase M50B family.</text>
</comment>